<name>A0A8S9JTL2_BRACR</name>
<dbReference type="AlphaFoldDB" id="A0A8S9JTL2"/>
<evidence type="ECO:0000313" key="1">
    <source>
        <dbReference type="EMBL" id="KAF2584736.1"/>
    </source>
</evidence>
<protein>
    <submittedName>
        <fullName evidence="1">Uncharacterized protein</fullName>
    </submittedName>
</protein>
<dbReference type="EMBL" id="QGKY02000246">
    <property type="protein sequence ID" value="KAF2584736.1"/>
    <property type="molecule type" value="Genomic_DNA"/>
</dbReference>
<sequence length="169" mass="18997">MLLDLSRDLDGPLKDVYHVMLEGMLEKFQNVENLTVGFSFLQAVQIGSPTGHATHEMRHTKPTVGASEQGKWRAGGVMTPRKQGLKSAREISALMRKLPSQRDVFKIQIKRSQEQEGEANRLPTNATVVSFELRKEVLGGAPLIHLSLDKERRSSTTTLELHRRGDRLE</sequence>
<comment type="caution">
    <text evidence="1">The sequence shown here is derived from an EMBL/GenBank/DDBJ whole genome shotgun (WGS) entry which is preliminary data.</text>
</comment>
<accession>A0A8S9JTL2</accession>
<reference evidence="1" key="1">
    <citation type="submission" date="2019-12" db="EMBL/GenBank/DDBJ databases">
        <title>Genome sequencing and annotation of Brassica cretica.</title>
        <authorList>
            <person name="Studholme D.J."/>
            <person name="Sarris P.F."/>
        </authorList>
    </citation>
    <scope>NUCLEOTIDE SEQUENCE</scope>
    <source>
        <strain evidence="1">PFS-102/07</strain>
        <tissue evidence="1">Leaf</tissue>
    </source>
</reference>
<gene>
    <name evidence="1" type="ORF">F2Q70_00036229</name>
</gene>
<organism evidence="1">
    <name type="scientific">Brassica cretica</name>
    <name type="common">Mustard</name>
    <dbReference type="NCBI Taxonomy" id="69181"/>
    <lineage>
        <taxon>Eukaryota</taxon>
        <taxon>Viridiplantae</taxon>
        <taxon>Streptophyta</taxon>
        <taxon>Embryophyta</taxon>
        <taxon>Tracheophyta</taxon>
        <taxon>Spermatophyta</taxon>
        <taxon>Magnoliopsida</taxon>
        <taxon>eudicotyledons</taxon>
        <taxon>Gunneridae</taxon>
        <taxon>Pentapetalae</taxon>
        <taxon>rosids</taxon>
        <taxon>malvids</taxon>
        <taxon>Brassicales</taxon>
        <taxon>Brassicaceae</taxon>
        <taxon>Brassiceae</taxon>
        <taxon>Brassica</taxon>
    </lineage>
</organism>
<proteinExistence type="predicted"/>